<evidence type="ECO:0000313" key="2">
    <source>
        <dbReference type="EMBL" id="RNA17921.1"/>
    </source>
</evidence>
<evidence type="ECO:0000313" key="3">
    <source>
        <dbReference type="Proteomes" id="UP000276133"/>
    </source>
</evidence>
<accession>A0A3M7R3G9</accession>
<protein>
    <submittedName>
        <fullName evidence="2">Uncharacterized protein</fullName>
    </submittedName>
</protein>
<dbReference type="AlphaFoldDB" id="A0A3M7R3G9"/>
<feature type="transmembrane region" description="Helical" evidence="1">
    <location>
        <begin position="157"/>
        <end position="176"/>
    </location>
</feature>
<evidence type="ECO:0000256" key="1">
    <source>
        <dbReference type="SAM" id="Phobius"/>
    </source>
</evidence>
<organism evidence="2 3">
    <name type="scientific">Brachionus plicatilis</name>
    <name type="common">Marine rotifer</name>
    <name type="synonym">Brachionus muelleri</name>
    <dbReference type="NCBI Taxonomy" id="10195"/>
    <lineage>
        <taxon>Eukaryota</taxon>
        <taxon>Metazoa</taxon>
        <taxon>Spiralia</taxon>
        <taxon>Gnathifera</taxon>
        <taxon>Rotifera</taxon>
        <taxon>Eurotatoria</taxon>
        <taxon>Monogononta</taxon>
        <taxon>Pseudotrocha</taxon>
        <taxon>Ploima</taxon>
        <taxon>Brachionidae</taxon>
        <taxon>Brachionus</taxon>
    </lineage>
</organism>
<comment type="caution">
    <text evidence="2">The sequence shown here is derived from an EMBL/GenBank/DDBJ whole genome shotgun (WGS) entry which is preliminary data.</text>
</comment>
<keyword evidence="1" id="KW-0472">Membrane</keyword>
<name>A0A3M7R3G9_BRAPC</name>
<dbReference type="EMBL" id="REGN01004341">
    <property type="protein sequence ID" value="RNA17921.1"/>
    <property type="molecule type" value="Genomic_DNA"/>
</dbReference>
<proteinExistence type="predicted"/>
<keyword evidence="1" id="KW-1133">Transmembrane helix</keyword>
<dbReference type="Proteomes" id="UP000276133">
    <property type="component" value="Unassembled WGS sequence"/>
</dbReference>
<keyword evidence="1" id="KW-0812">Transmembrane</keyword>
<sequence>MCRLTSVCSHILKLASVFLIISFSDLSCSSSLAQRSAREFKLSKYMFKSLRSSLTKWIFFLSFLQLSPGSAVEAGGEWTCSSSDTKELQSVSLIKLSLKFSIEFWIMVALLVAKSSFLWMSGSLALPLSLTILAYSFMHSRNLKTKSVTSLSTNSPFLYVSCLENFLFVPICLIGARGGHCLIE</sequence>
<reference evidence="2 3" key="1">
    <citation type="journal article" date="2018" name="Sci. Rep.">
        <title>Genomic signatures of local adaptation to the degree of environmental predictability in rotifers.</title>
        <authorList>
            <person name="Franch-Gras L."/>
            <person name="Hahn C."/>
            <person name="Garcia-Roger E.M."/>
            <person name="Carmona M.J."/>
            <person name="Serra M."/>
            <person name="Gomez A."/>
        </authorList>
    </citation>
    <scope>NUCLEOTIDE SEQUENCE [LARGE SCALE GENOMIC DNA]</scope>
    <source>
        <strain evidence="2">HYR1</strain>
    </source>
</reference>
<gene>
    <name evidence="2" type="ORF">BpHYR1_004680</name>
</gene>
<feature type="transmembrane region" description="Helical" evidence="1">
    <location>
        <begin position="117"/>
        <end position="137"/>
    </location>
</feature>
<keyword evidence="3" id="KW-1185">Reference proteome</keyword>